<keyword evidence="1" id="KW-0805">Transcription regulation</keyword>
<keyword evidence="3" id="KW-0804">Transcription</keyword>
<evidence type="ECO:0000256" key="4">
    <source>
        <dbReference type="SAM" id="MobiDB-lite"/>
    </source>
</evidence>
<evidence type="ECO:0000313" key="7">
    <source>
        <dbReference type="Proteomes" id="UP000261111"/>
    </source>
</evidence>
<dbReference type="InterPro" id="IPR036388">
    <property type="entry name" value="WH-like_DNA-bd_sf"/>
</dbReference>
<evidence type="ECO:0000256" key="1">
    <source>
        <dbReference type="ARBA" id="ARBA00023015"/>
    </source>
</evidence>
<protein>
    <submittedName>
        <fullName evidence="6">MarR family transcriptional regulator</fullName>
    </submittedName>
</protein>
<dbReference type="GO" id="GO:0003700">
    <property type="term" value="F:DNA-binding transcription factor activity"/>
    <property type="evidence" value="ECO:0007669"/>
    <property type="project" value="InterPro"/>
</dbReference>
<dbReference type="PRINTS" id="PR00598">
    <property type="entry name" value="HTHMARR"/>
</dbReference>
<sequence>MTFMRYPARFTGKEKKMNELKSTIIEQLQQLQMLMHRTTVASFTGNGRGRNPLRGQGRVLAMLKIKPEISQRDLTYLLGMSKQSIAELLLKLEKNEFITRHPSENDKRVMIIELTEKGEKAAGSFDDSVPDSAVILDCLEKEELGRFSDYLGRIIKRCEEQFPNEDFEQRHRAMREFMAQRNPCSCDHLDGRTAEMRDKRQNARGNGFSDSSTRKGTRRRAGREDTAGRP</sequence>
<accession>A0A3E2WWI0</accession>
<comment type="caution">
    <text evidence="6">The sequence shown here is derived from an EMBL/GenBank/DDBJ whole genome shotgun (WGS) entry which is preliminary data.</text>
</comment>
<evidence type="ECO:0000313" key="6">
    <source>
        <dbReference type="EMBL" id="RGC32315.1"/>
    </source>
</evidence>
<dbReference type="InterPro" id="IPR036390">
    <property type="entry name" value="WH_DNA-bd_sf"/>
</dbReference>
<gene>
    <name evidence="6" type="ORF">DWX41_09620</name>
</gene>
<proteinExistence type="predicted"/>
<dbReference type="GO" id="GO:0003677">
    <property type="term" value="F:DNA binding"/>
    <property type="evidence" value="ECO:0007669"/>
    <property type="project" value="UniProtKB-KW"/>
</dbReference>
<dbReference type="EMBL" id="QVIA01000009">
    <property type="protein sequence ID" value="RGC32315.1"/>
    <property type="molecule type" value="Genomic_DNA"/>
</dbReference>
<dbReference type="AlphaFoldDB" id="A0A3E2WWI0"/>
<dbReference type="Pfam" id="PF01047">
    <property type="entry name" value="MarR"/>
    <property type="match status" value="1"/>
</dbReference>
<name>A0A3E2WWI0_9FIRM</name>
<dbReference type="SMART" id="SM00347">
    <property type="entry name" value="HTH_MARR"/>
    <property type="match status" value="1"/>
</dbReference>
<keyword evidence="2" id="KW-0238">DNA-binding</keyword>
<feature type="region of interest" description="Disordered" evidence="4">
    <location>
        <begin position="195"/>
        <end position="230"/>
    </location>
</feature>
<organism evidence="6 7">
    <name type="scientific">Hungatella hathewayi</name>
    <dbReference type="NCBI Taxonomy" id="154046"/>
    <lineage>
        <taxon>Bacteria</taxon>
        <taxon>Bacillati</taxon>
        <taxon>Bacillota</taxon>
        <taxon>Clostridia</taxon>
        <taxon>Lachnospirales</taxon>
        <taxon>Lachnospiraceae</taxon>
        <taxon>Hungatella</taxon>
    </lineage>
</organism>
<dbReference type="Proteomes" id="UP000261111">
    <property type="component" value="Unassembled WGS sequence"/>
</dbReference>
<dbReference type="InterPro" id="IPR023187">
    <property type="entry name" value="Tscrpt_reg_MarR-type_CS"/>
</dbReference>
<dbReference type="SUPFAM" id="SSF46785">
    <property type="entry name" value="Winged helix' DNA-binding domain"/>
    <property type="match status" value="1"/>
</dbReference>
<reference evidence="6 7" key="1">
    <citation type="submission" date="2018-08" db="EMBL/GenBank/DDBJ databases">
        <title>A genome reference for cultivated species of the human gut microbiota.</title>
        <authorList>
            <person name="Zou Y."/>
            <person name="Xue W."/>
            <person name="Luo G."/>
        </authorList>
    </citation>
    <scope>NUCLEOTIDE SEQUENCE [LARGE SCALE GENOMIC DNA]</scope>
    <source>
        <strain evidence="6 7">AF19-21</strain>
    </source>
</reference>
<dbReference type="InterPro" id="IPR000835">
    <property type="entry name" value="HTH_MarR-typ"/>
</dbReference>
<dbReference type="PROSITE" id="PS50995">
    <property type="entry name" value="HTH_MARR_2"/>
    <property type="match status" value="1"/>
</dbReference>
<evidence type="ECO:0000256" key="3">
    <source>
        <dbReference type="ARBA" id="ARBA00023163"/>
    </source>
</evidence>
<dbReference type="PROSITE" id="PS01117">
    <property type="entry name" value="HTH_MARR_1"/>
    <property type="match status" value="1"/>
</dbReference>
<feature type="domain" description="HTH marR-type" evidence="5">
    <location>
        <begin position="21"/>
        <end position="156"/>
    </location>
</feature>
<evidence type="ECO:0000259" key="5">
    <source>
        <dbReference type="PROSITE" id="PS50995"/>
    </source>
</evidence>
<dbReference type="Gene3D" id="1.10.10.10">
    <property type="entry name" value="Winged helix-like DNA-binding domain superfamily/Winged helix DNA-binding domain"/>
    <property type="match status" value="1"/>
</dbReference>
<dbReference type="PANTHER" id="PTHR42756:SF1">
    <property type="entry name" value="TRANSCRIPTIONAL REPRESSOR OF EMRAB OPERON"/>
    <property type="match status" value="1"/>
</dbReference>
<evidence type="ECO:0000256" key="2">
    <source>
        <dbReference type="ARBA" id="ARBA00023125"/>
    </source>
</evidence>
<dbReference type="PANTHER" id="PTHR42756">
    <property type="entry name" value="TRANSCRIPTIONAL REGULATOR, MARR"/>
    <property type="match status" value="1"/>
</dbReference>